<accession>A0ABN6AMH9</accession>
<gene>
    <name evidence="1" type="ORF">MPRI_22800</name>
</gene>
<proteinExistence type="predicted"/>
<dbReference type="Proteomes" id="UP000466578">
    <property type="component" value="Chromosome"/>
</dbReference>
<reference evidence="1 2" key="1">
    <citation type="journal article" date="2019" name="Emerg. Microbes Infect.">
        <title>Comprehensive subspecies identification of 175 nontuberculous mycobacteria species based on 7547 genomic profiles.</title>
        <authorList>
            <person name="Matsumoto Y."/>
            <person name="Kinjo T."/>
            <person name="Motooka D."/>
            <person name="Nabeya D."/>
            <person name="Jung N."/>
            <person name="Uechi K."/>
            <person name="Horii T."/>
            <person name="Iida T."/>
            <person name="Fujita J."/>
            <person name="Nakamura S."/>
        </authorList>
    </citation>
    <scope>NUCLEOTIDE SEQUENCE [LARGE SCALE GENOMIC DNA]</scope>
    <source>
        <strain evidence="1 2">JCM 30622</strain>
    </source>
</reference>
<protein>
    <submittedName>
        <fullName evidence="1">Uncharacterized protein</fullName>
    </submittedName>
</protein>
<evidence type="ECO:0000313" key="1">
    <source>
        <dbReference type="EMBL" id="BBY70093.1"/>
    </source>
</evidence>
<dbReference type="EMBL" id="AP022597">
    <property type="protein sequence ID" value="BBY70093.1"/>
    <property type="molecule type" value="Genomic_DNA"/>
</dbReference>
<name>A0ABN6AMH9_9MYCO</name>
<organism evidence="1 2">
    <name type="scientific">Mycobacterium paraintracellulare</name>
    <dbReference type="NCBI Taxonomy" id="1138383"/>
    <lineage>
        <taxon>Bacteria</taxon>
        <taxon>Bacillati</taxon>
        <taxon>Actinomycetota</taxon>
        <taxon>Actinomycetes</taxon>
        <taxon>Mycobacteriales</taxon>
        <taxon>Mycobacteriaceae</taxon>
        <taxon>Mycobacterium</taxon>
        <taxon>Mycobacterium avium complex (MAC)</taxon>
    </lineage>
</organism>
<sequence length="60" mass="5872">MVQGSAPPARVKIRVTARCPTAPSVGEADTAIWSDQHGVGASTVSAGMADAGHPSTVAAA</sequence>
<keyword evidence="2" id="KW-1185">Reference proteome</keyword>
<evidence type="ECO:0000313" key="2">
    <source>
        <dbReference type="Proteomes" id="UP000466578"/>
    </source>
</evidence>